<dbReference type="InterPro" id="IPR036890">
    <property type="entry name" value="HATPase_C_sf"/>
</dbReference>
<dbReference type="Gene3D" id="3.30.565.10">
    <property type="entry name" value="Histidine kinase-like ATPase, C-terminal domain"/>
    <property type="match status" value="1"/>
</dbReference>
<keyword evidence="12" id="KW-0902">Two-component regulatory system</keyword>
<dbReference type="AlphaFoldDB" id="A0A3S3QFN4"/>
<keyword evidence="5" id="KW-0597">Phosphoprotein</keyword>
<comment type="catalytic activity">
    <reaction evidence="1">
        <text>ATP + protein L-histidine = ADP + protein N-phospho-L-histidine.</text>
        <dbReference type="EC" id="2.7.13.3"/>
    </reaction>
</comment>
<accession>A0A3S3QFN4</accession>
<dbReference type="Pfam" id="PF02518">
    <property type="entry name" value="HATPase_c"/>
    <property type="match status" value="1"/>
</dbReference>
<evidence type="ECO:0000313" key="16">
    <source>
        <dbReference type="EMBL" id="RWW92353.1"/>
    </source>
</evidence>
<evidence type="ECO:0000256" key="1">
    <source>
        <dbReference type="ARBA" id="ARBA00000085"/>
    </source>
</evidence>
<dbReference type="PANTHER" id="PTHR45528:SF1">
    <property type="entry name" value="SENSOR HISTIDINE KINASE CPXA"/>
    <property type="match status" value="1"/>
</dbReference>
<dbReference type="CDD" id="cd00082">
    <property type="entry name" value="HisKA"/>
    <property type="match status" value="1"/>
</dbReference>
<organism evidence="16 17">
    <name type="scientific">Flavobacterium cerinum</name>
    <dbReference type="NCBI Taxonomy" id="2502784"/>
    <lineage>
        <taxon>Bacteria</taxon>
        <taxon>Pseudomonadati</taxon>
        <taxon>Bacteroidota</taxon>
        <taxon>Flavobacteriia</taxon>
        <taxon>Flavobacteriales</taxon>
        <taxon>Flavobacteriaceae</taxon>
        <taxon>Flavobacterium</taxon>
    </lineage>
</organism>
<keyword evidence="10" id="KW-0067">ATP-binding</keyword>
<evidence type="ECO:0000256" key="4">
    <source>
        <dbReference type="ARBA" id="ARBA00022475"/>
    </source>
</evidence>
<evidence type="ECO:0000256" key="3">
    <source>
        <dbReference type="ARBA" id="ARBA00012438"/>
    </source>
</evidence>
<evidence type="ECO:0000256" key="13">
    <source>
        <dbReference type="ARBA" id="ARBA00023136"/>
    </source>
</evidence>
<comment type="caution">
    <text evidence="16">The sequence shown here is derived from an EMBL/GenBank/DDBJ whole genome shotgun (WGS) entry which is preliminary data.</text>
</comment>
<dbReference type="EC" id="2.7.13.3" evidence="3"/>
<evidence type="ECO:0000259" key="15">
    <source>
        <dbReference type="PROSITE" id="PS50109"/>
    </source>
</evidence>
<evidence type="ECO:0000256" key="6">
    <source>
        <dbReference type="ARBA" id="ARBA00022679"/>
    </source>
</evidence>
<evidence type="ECO:0000256" key="14">
    <source>
        <dbReference type="SAM" id="Phobius"/>
    </source>
</evidence>
<keyword evidence="6" id="KW-0808">Transferase</keyword>
<keyword evidence="8" id="KW-0547">Nucleotide-binding</keyword>
<dbReference type="InterPro" id="IPR005467">
    <property type="entry name" value="His_kinase_dom"/>
</dbReference>
<dbReference type="GO" id="GO:0000155">
    <property type="term" value="F:phosphorelay sensor kinase activity"/>
    <property type="evidence" value="ECO:0007669"/>
    <property type="project" value="InterPro"/>
</dbReference>
<dbReference type="InterPro" id="IPR003594">
    <property type="entry name" value="HATPase_dom"/>
</dbReference>
<name>A0A3S3QFN4_9FLAO</name>
<dbReference type="OrthoDB" id="1522504at2"/>
<proteinExistence type="predicted"/>
<evidence type="ECO:0000256" key="8">
    <source>
        <dbReference type="ARBA" id="ARBA00022741"/>
    </source>
</evidence>
<evidence type="ECO:0000256" key="7">
    <source>
        <dbReference type="ARBA" id="ARBA00022692"/>
    </source>
</evidence>
<dbReference type="InterPro" id="IPR036097">
    <property type="entry name" value="HisK_dim/P_sf"/>
</dbReference>
<keyword evidence="7 14" id="KW-0812">Transmembrane</keyword>
<feature type="transmembrane region" description="Helical" evidence="14">
    <location>
        <begin position="21"/>
        <end position="45"/>
    </location>
</feature>
<protein>
    <recommendedName>
        <fullName evidence="3">histidine kinase</fullName>
        <ecNumber evidence="3">2.7.13.3</ecNumber>
    </recommendedName>
</protein>
<gene>
    <name evidence="16" type="ORF">EPI11_15700</name>
</gene>
<dbReference type="SUPFAM" id="SSF55874">
    <property type="entry name" value="ATPase domain of HSP90 chaperone/DNA topoisomerase II/histidine kinase"/>
    <property type="match status" value="1"/>
</dbReference>
<feature type="transmembrane region" description="Helical" evidence="14">
    <location>
        <begin position="139"/>
        <end position="161"/>
    </location>
</feature>
<keyword evidence="17" id="KW-1185">Reference proteome</keyword>
<evidence type="ECO:0000256" key="11">
    <source>
        <dbReference type="ARBA" id="ARBA00022989"/>
    </source>
</evidence>
<feature type="domain" description="Histidine kinase" evidence="15">
    <location>
        <begin position="228"/>
        <end position="433"/>
    </location>
</feature>
<dbReference type="SMART" id="SM00388">
    <property type="entry name" value="HisKA"/>
    <property type="match status" value="1"/>
</dbReference>
<dbReference type="SMART" id="SM00387">
    <property type="entry name" value="HATPase_c"/>
    <property type="match status" value="1"/>
</dbReference>
<dbReference type="PROSITE" id="PS50109">
    <property type="entry name" value="HIS_KIN"/>
    <property type="match status" value="1"/>
</dbReference>
<keyword evidence="4" id="KW-1003">Cell membrane</keyword>
<evidence type="ECO:0000256" key="10">
    <source>
        <dbReference type="ARBA" id="ARBA00022840"/>
    </source>
</evidence>
<dbReference type="InterPro" id="IPR003661">
    <property type="entry name" value="HisK_dim/P_dom"/>
</dbReference>
<keyword evidence="13 14" id="KW-0472">Membrane</keyword>
<evidence type="ECO:0000256" key="2">
    <source>
        <dbReference type="ARBA" id="ARBA00004651"/>
    </source>
</evidence>
<dbReference type="GO" id="GO:0005886">
    <property type="term" value="C:plasma membrane"/>
    <property type="evidence" value="ECO:0007669"/>
    <property type="project" value="UniProtKB-SubCell"/>
</dbReference>
<reference evidence="16 17" key="1">
    <citation type="submission" date="2019-01" db="EMBL/GenBank/DDBJ databases">
        <title>Flavobacterium sp. nov.,isolated from freshwater.</title>
        <authorList>
            <person name="Zhang R."/>
            <person name="Du Z.-J."/>
        </authorList>
    </citation>
    <scope>NUCLEOTIDE SEQUENCE [LARGE SCALE GENOMIC DNA]</scope>
    <source>
        <strain evidence="16 17">1E403</strain>
    </source>
</reference>
<sequence>MAWDTNGKMTRKLLNKTTYSFLIYSVIILLIAAPVFYFISQWLYIYETDEVLLFHKGAFAKESKEDFTESDIAAWNKYNRDVEIVGDMGVTKDSIVGKMLFDSIANEKEPFRILYSPVTINGKKFTYIEKSNLVEMEGMVFSIASMFIIIIIILLVGIIILSKRLASKIWKPFYDTLKQIEDFEIDKNKPPHFTPTSIDEFDRLNKSLERLIEKNTAIYKSQREFVENAAHELQTPLALFQTKIDTLSQLPNLTKEHSQLLGSLNNDVSRLNRLNKNLLLLSKIENDSYFEKQPVILNDYIKKHLDFFSEQAKSKSISIVVEFNKPLQINSNPVLTEVLINNLFLNAIRHNSKDGKIIIRTSDKTITFSNTGPETSLNINKLFNRFSKSDPSAQGNGLGLAIVKKIVELNNWNITYNFQDGLHSFTVQFEFSTT</sequence>
<evidence type="ECO:0000256" key="9">
    <source>
        <dbReference type="ARBA" id="ARBA00022777"/>
    </source>
</evidence>
<dbReference type="GO" id="GO:0005524">
    <property type="term" value="F:ATP binding"/>
    <property type="evidence" value="ECO:0007669"/>
    <property type="project" value="UniProtKB-KW"/>
</dbReference>
<dbReference type="SUPFAM" id="SSF47384">
    <property type="entry name" value="Homodimeric domain of signal transducing histidine kinase"/>
    <property type="match status" value="1"/>
</dbReference>
<dbReference type="PANTHER" id="PTHR45528">
    <property type="entry name" value="SENSOR HISTIDINE KINASE CPXA"/>
    <property type="match status" value="1"/>
</dbReference>
<dbReference type="Gene3D" id="1.10.287.130">
    <property type="match status" value="1"/>
</dbReference>
<dbReference type="InterPro" id="IPR050398">
    <property type="entry name" value="HssS/ArlS-like"/>
</dbReference>
<dbReference type="Proteomes" id="UP000287527">
    <property type="component" value="Unassembled WGS sequence"/>
</dbReference>
<keyword evidence="11 14" id="KW-1133">Transmembrane helix</keyword>
<evidence type="ECO:0000313" key="17">
    <source>
        <dbReference type="Proteomes" id="UP000287527"/>
    </source>
</evidence>
<keyword evidence="9 16" id="KW-0418">Kinase</keyword>
<evidence type="ECO:0000256" key="5">
    <source>
        <dbReference type="ARBA" id="ARBA00022553"/>
    </source>
</evidence>
<comment type="subcellular location">
    <subcellularLocation>
        <location evidence="2">Cell membrane</location>
        <topology evidence="2">Multi-pass membrane protein</topology>
    </subcellularLocation>
</comment>
<dbReference type="Pfam" id="PF00512">
    <property type="entry name" value="HisKA"/>
    <property type="match status" value="1"/>
</dbReference>
<dbReference type="EMBL" id="SBII01000012">
    <property type="protein sequence ID" value="RWW92353.1"/>
    <property type="molecule type" value="Genomic_DNA"/>
</dbReference>
<evidence type="ECO:0000256" key="12">
    <source>
        <dbReference type="ARBA" id="ARBA00023012"/>
    </source>
</evidence>